<proteinExistence type="predicted"/>
<dbReference type="EMBL" id="MLJW01001431">
    <property type="protein sequence ID" value="OIQ78280.1"/>
    <property type="molecule type" value="Genomic_DNA"/>
</dbReference>
<dbReference type="AlphaFoldDB" id="A0A1J5Q4N7"/>
<evidence type="ECO:0000313" key="1">
    <source>
        <dbReference type="EMBL" id="OIQ78280.1"/>
    </source>
</evidence>
<reference evidence="1" key="1">
    <citation type="submission" date="2016-10" db="EMBL/GenBank/DDBJ databases">
        <title>Sequence of Gallionella enrichment culture.</title>
        <authorList>
            <person name="Poehlein A."/>
            <person name="Muehling M."/>
            <person name="Daniel R."/>
        </authorList>
    </citation>
    <scope>NUCLEOTIDE SEQUENCE</scope>
</reference>
<comment type="caution">
    <text evidence="1">The sequence shown here is derived from an EMBL/GenBank/DDBJ whole genome shotgun (WGS) entry which is preliminary data.</text>
</comment>
<organism evidence="1">
    <name type="scientific">mine drainage metagenome</name>
    <dbReference type="NCBI Taxonomy" id="410659"/>
    <lineage>
        <taxon>unclassified sequences</taxon>
        <taxon>metagenomes</taxon>
        <taxon>ecological metagenomes</taxon>
    </lineage>
</organism>
<name>A0A1J5Q4N7_9ZZZZ</name>
<accession>A0A1J5Q4N7</accession>
<protein>
    <submittedName>
        <fullName evidence="1">Uncharacterized protein</fullName>
    </submittedName>
</protein>
<sequence>MGHGAGAAEVGGVAFTQAYAAWIATDDQQALGDLTDAAMDRLRAALVEFG</sequence>
<gene>
    <name evidence="1" type="ORF">GALL_400110</name>
</gene>